<dbReference type="AlphaFoldDB" id="A0AB38YKS7"/>
<dbReference type="InterPro" id="IPR053931">
    <property type="entry name" value="RapZ_C"/>
</dbReference>
<protein>
    <submittedName>
        <fullName evidence="7">RNase adapter RapZ</fullName>
    </submittedName>
</protein>
<reference evidence="7" key="1">
    <citation type="submission" date="2022-07" db="EMBL/GenBank/DDBJ databases">
        <title>Complete genome sequence of Salinispirillum sp. LH10-3-1 capable of multiple carbohydrate inversion isolated from a soda lake.</title>
        <authorList>
            <person name="Liu J."/>
            <person name="Zhai Y."/>
            <person name="Zhang H."/>
            <person name="Yang H."/>
            <person name="Qu J."/>
            <person name="Li J."/>
        </authorList>
    </citation>
    <scope>NUCLEOTIDE SEQUENCE</scope>
    <source>
        <strain evidence="7">LH 10-3-1</strain>
    </source>
</reference>
<evidence type="ECO:0000256" key="3">
    <source>
        <dbReference type="ARBA" id="ARBA00023134"/>
    </source>
</evidence>
<dbReference type="GO" id="GO:0005524">
    <property type="term" value="F:ATP binding"/>
    <property type="evidence" value="ECO:0007669"/>
    <property type="project" value="UniProtKB-UniRule"/>
</dbReference>
<feature type="binding site" evidence="4">
    <location>
        <begin position="8"/>
        <end position="15"/>
    </location>
    <ligand>
        <name>ATP</name>
        <dbReference type="ChEBI" id="CHEBI:30616"/>
    </ligand>
</feature>
<keyword evidence="3 4" id="KW-0342">GTP-binding</keyword>
<accession>A0AB38YKS7</accession>
<evidence type="ECO:0000256" key="4">
    <source>
        <dbReference type="HAMAP-Rule" id="MF_00636"/>
    </source>
</evidence>
<evidence type="ECO:0000256" key="2">
    <source>
        <dbReference type="ARBA" id="ARBA00022840"/>
    </source>
</evidence>
<gene>
    <name evidence="7" type="primary">rapZ</name>
    <name evidence="7" type="ORF">NFC81_10630</name>
</gene>
<dbReference type="Gene3D" id="3.40.50.300">
    <property type="entry name" value="P-loop containing nucleotide triphosphate hydrolases"/>
    <property type="match status" value="1"/>
</dbReference>
<dbReference type="InterPro" id="IPR005337">
    <property type="entry name" value="RapZ-like"/>
</dbReference>
<feature type="domain" description="RapZ C-terminal" evidence="6">
    <location>
        <begin position="163"/>
        <end position="282"/>
    </location>
</feature>
<organism evidence="7">
    <name type="scientific">Salinispirillum sp. LH 10-3-1</name>
    <dbReference type="NCBI Taxonomy" id="2952525"/>
    <lineage>
        <taxon>Bacteria</taxon>
        <taxon>Pseudomonadati</taxon>
        <taxon>Pseudomonadota</taxon>
        <taxon>Gammaproteobacteria</taxon>
        <taxon>Oceanospirillales</taxon>
        <taxon>Saccharospirillaceae</taxon>
        <taxon>Salinispirillum</taxon>
    </lineage>
</organism>
<dbReference type="PIRSF" id="PIRSF005052">
    <property type="entry name" value="P-loopkin"/>
    <property type="match status" value="1"/>
</dbReference>
<feature type="binding site" evidence="4">
    <location>
        <begin position="58"/>
        <end position="61"/>
    </location>
    <ligand>
        <name>GTP</name>
        <dbReference type="ChEBI" id="CHEBI:37565"/>
    </ligand>
</feature>
<dbReference type="HAMAP" id="MF_00636">
    <property type="entry name" value="RapZ_like"/>
    <property type="match status" value="1"/>
</dbReference>
<dbReference type="PANTHER" id="PTHR30448:SF0">
    <property type="entry name" value="RNASE ADAPTER PROTEIN RAPZ"/>
    <property type="match status" value="1"/>
</dbReference>
<evidence type="ECO:0000259" key="5">
    <source>
        <dbReference type="Pfam" id="PF03668"/>
    </source>
</evidence>
<keyword evidence="1 4" id="KW-0547">Nucleotide-binding</keyword>
<dbReference type="PANTHER" id="PTHR30448">
    <property type="entry name" value="RNASE ADAPTER PROTEIN RAPZ"/>
    <property type="match status" value="1"/>
</dbReference>
<dbReference type="GO" id="GO:0005525">
    <property type="term" value="F:GTP binding"/>
    <property type="evidence" value="ECO:0007669"/>
    <property type="project" value="UniProtKB-UniRule"/>
</dbReference>
<name>A0AB38YKS7_9GAMM</name>
<dbReference type="SUPFAM" id="SSF52540">
    <property type="entry name" value="P-loop containing nucleoside triphosphate hydrolases"/>
    <property type="match status" value="1"/>
</dbReference>
<keyword evidence="2 4" id="KW-0067">ATP-binding</keyword>
<dbReference type="Pfam" id="PF22740">
    <property type="entry name" value="PapZ_C"/>
    <property type="match status" value="1"/>
</dbReference>
<evidence type="ECO:0000256" key="1">
    <source>
        <dbReference type="ARBA" id="ARBA00022741"/>
    </source>
</evidence>
<dbReference type="EMBL" id="CP101717">
    <property type="protein sequence ID" value="WLD59684.1"/>
    <property type="molecule type" value="Genomic_DNA"/>
</dbReference>
<dbReference type="NCBIfam" id="NF003828">
    <property type="entry name" value="PRK05416.1"/>
    <property type="match status" value="1"/>
</dbReference>
<dbReference type="InterPro" id="IPR027417">
    <property type="entry name" value="P-loop_NTPase"/>
</dbReference>
<dbReference type="InterPro" id="IPR053930">
    <property type="entry name" value="RapZ-like_N"/>
</dbReference>
<feature type="domain" description="RapZ-like N-terminal" evidence="5">
    <location>
        <begin position="1"/>
        <end position="156"/>
    </location>
</feature>
<evidence type="ECO:0000313" key="7">
    <source>
        <dbReference type="EMBL" id="WLD59684.1"/>
    </source>
</evidence>
<dbReference type="Pfam" id="PF03668">
    <property type="entry name" value="RapZ-like_N"/>
    <property type="match status" value="1"/>
</dbReference>
<evidence type="ECO:0000259" key="6">
    <source>
        <dbReference type="Pfam" id="PF22740"/>
    </source>
</evidence>
<sequence>MEMIIISGRSGSGKSTALNVLEDVGYNCIDNLPVTMLPELANEMLLHHIGAKVAVCIDARNATKALRQFPEIIARLPDNIDLDIVYLDADEATLHKRFSETRRKHPLTGDDVSLQEAIHNERELLDTIVNMAHLNIDTTGLSIYELRDQIKTRVAGTTRQEMALLFMSFGFKHGSPHDADLVYDVRCLPNPYWDPALRKYSGLDEPVQRFLHKEDDVRDMIKSIQDYLDRWLPRYEANNRSYLTIGIGCTGGQHRSVFIAQQLAQIFRQKYSSVQLRHRELKSTLS</sequence>
<proteinExistence type="inferred from homology"/>